<gene>
    <name evidence="9" type="ORF">PGLA1383_LOCUS10058</name>
</gene>
<dbReference type="PRINTS" id="PR00407">
    <property type="entry name" value="EUMOPTERIN"/>
</dbReference>
<evidence type="ECO:0000256" key="5">
    <source>
        <dbReference type="ARBA" id="ARBA00023002"/>
    </source>
</evidence>
<keyword evidence="10" id="KW-1185">Reference proteome</keyword>
<comment type="similarity">
    <text evidence="7">Belongs to the cytochrome b5 family.</text>
</comment>
<dbReference type="PROSITE" id="PS00191">
    <property type="entry name" value="CYTOCHROME_B5_1"/>
    <property type="match status" value="1"/>
</dbReference>
<dbReference type="InterPro" id="IPR001199">
    <property type="entry name" value="Cyt_B5-like_heme/steroid-bd"/>
</dbReference>
<keyword evidence="6 7" id="KW-0408">Iron</keyword>
<dbReference type="InterPro" id="IPR008335">
    <property type="entry name" value="Mopterin_OxRdtase_euk"/>
</dbReference>
<keyword evidence="2" id="KW-0500">Molybdenum</keyword>
<dbReference type="GO" id="GO:0006790">
    <property type="term" value="P:sulfur compound metabolic process"/>
    <property type="evidence" value="ECO:0007669"/>
    <property type="project" value="TreeGrafter"/>
</dbReference>
<keyword evidence="4 7" id="KW-0479">Metal-binding</keyword>
<dbReference type="Gene3D" id="2.60.40.650">
    <property type="match status" value="1"/>
</dbReference>
<dbReference type="GO" id="GO:0030151">
    <property type="term" value="F:molybdenum ion binding"/>
    <property type="evidence" value="ECO:0007669"/>
    <property type="project" value="InterPro"/>
</dbReference>
<evidence type="ECO:0000256" key="1">
    <source>
        <dbReference type="ARBA" id="ARBA00001924"/>
    </source>
</evidence>
<dbReference type="InterPro" id="IPR018506">
    <property type="entry name" value="Cyt_B5_heme-BS"/>
</dbReference>
<keyword evidence="5" id="KW-0560">Oxidoreductase</keyword>
<dbReference type="EMBL" id="CAJNNV010004903">
    <property type="protein sequence ID" value="CAE8591387.1"/>
    <property type="molecule type" value="Genomic_DNA"/>
</dbReference>
<organism evidence="9 10">
    <name type="scientific">Polarella glacialis</name>
    <name type="common">Dinoflagellate</name>
    <dbReference type="NCBI Taxonomy" id="89957"/>
    <lineage>
        <taxon>Eukaryota</taxon>
        <taxon>Sar</taxon>
        <taxon>Alveolata</taxon>
        <taxon>Dinophyceae</taxon>
        <taxon>Suessiales</taxon>
        <taxon>Suessiaceae</taxon>
        <taxon>Polarella</taxon>
    </lineage>
</organism>
<accession>A0A813DTX9</accession>
<evidence type="ECO:0000256" key="4">
    <source>
        <dbReference type="ARBA" id="ARBA00022723"/>
    </source>
</evidence>
<feature type="domain" description="Cytochrome b5 heme-binding" evidence="8">
    <location>
        <begin position="213"/>
        <end position="288"/>
    </location>
</feature>
<dbReference type="OrthoDB" id="432685at2759"/>
<proteinExistence type="inferred from homology"/>
<comment type="cofactor">
    <cofactor evidence="1">
        <name>Mo-molybdopterin</name>
        <dbReference type="ChEBI" id="CHEBI:71302"/>
    </cofactor>
</comment>
<dbReference type="AlphaFoldDB" id="A0A813DTX9"/>
<dbReference type="InterPro" id="IPR036400">
    <property type="entry name" value="Cyt_B5-like_heme/steroid_sf"/>
</dbReference>
<dbReference type="GO" id="GO:0043546">
    <property type="term" value="F:molybdopterin cofactor binding"/>
    <property type="evidence" value="ECO:0007669"/>
    <property type="project" value="TreeGrafter"/>
</dbReference>
<evidence type="ECO:0000256" key="3">
    <source>
        <dbReference type="ARBA" id="ARBA00022617"/>
    </source>
</evidence>
<protein>
    <recommendedName>
        <fullName evidence="8">Cytochrome b5 heme-binding domain-containing protein</fullName>
    </recommendedName>
</protein>
<dbReference type="Proteomes" id="UP000654075">
    <property type="component" value="Unassembled WGS sequence"/>
</dbReference>
<dbReference type="Gene3D" id="3.10.120.10">
    <property type="entry name" value="Cytochrome b5-like heme/steroid binding domain"/>
    <property type="match status" value="1"/>
</dbReference>
<dbReference type="InterPro" id="IPR017938">
    <property type="entry name" value="Riboflavin_synthase-like_b-brl"/>
</dbReference>
<dbReference type="SUPFAM" id="SSF63380">
    <property type="entry name" value="Riboflavin synthase domain-like"/>
    <property type="match status" value="1"/>
</dbReference>
<feature type="non-terminal residue" evidence="9">
    <location>
        <position position="1"/>
    </location>
</feature>
<dbReference type="GO" id="GO:0008482">
    <property type="term" value="F:sulfite oxidase activity"/>
    <property type="evidence" value="ECO:0007669"/>
    <property type="project" value="TreeGrafter"/>
</dbReference>
<dbReference type="PANTHER" id="PTHR19372">
    <property type="entry name" value="SULFITE REDUCTASE"/>
    <property type="match status" value="1"/>
</dbReference>
<dbReference type="InterPro" id="IPR008333">
    <property type="entry name" value="Cbr1-like_FAD-bd_dom"/>
</dbReference>
<dbReference type="SUPFAM" id="SSF81296">
    <property type="entry name" value="E set domains"/>
    <property type="match status" value="1"/>
</dbReference>
<dbReference type="Pfam" id="PF03404">
    <property type="entry name" value="Mo-co_dimer"/>
    <property type="match status" value="1"/>
</dbReference>
<reference evidence="9" key="1">
    <citation type="submission" date="2021-02" db="EMBL/GenBank/DDBJ databases">
        <authorList>
            <person name="Dougan E. K."/>
            <person name="Rhodes N."/>
            <person name="Thang M."/>
            <person name="Chan C."/>
        </authorList>
    </citation>
    <scope>NUCLEOTIDE SEQUENCE</scope>
</reference>
<dbReference type="SMART" id="SM01117">
    <property type="entry name" value="Cyt-b5"/>
    <property type="match status" value="1"/>
</dbReference>
<dbReference type="PROSITE" id="PS50255">
    <property type="entry name" value="CYTOCHROME_B5_2"/>
    <property type="match status" value="1"/>
</dbReference>
<dbReference type="Pfam" id="PF00970">
    <property type="entry name" value="FAD_binding_6"/>
    <property type="match status" value="1"/>
</dbReference>
<evidence type="ECO:0000259" key="8">
    <source>
        <dbReference type="PROSITE" id="PS50255"/>
    </source>
</evidence>
<dbReference type="SUPFAM" id="SSF55856">
    <property type="entry name" value="Cytochrome b5-like heme/steroid binding domain"/>
    <property type="match status" value="1"/>
</dbReference>
<dbReference type="InterPro" id="IPR005066">
    <property type="entry name" value="MoCF_OxRdtse_dimer"/>
</dbReference>
<dbReference type="Gene3D" id="2.40.30.10">
    <property type="entry name" value="Translation factors"/>
    <property type="match status" value="1"/>
</dbReference>
<evidence type="ECO:0000256" key="6">
    <source>
        <dbReference type="ARBA" id="ARBA00023004"/>
    </source>
</evidence>
<comment type="caution">
    <text evidence="9">The sequence shown here is derived from an EMBL/GenBank/DDBJ whole genome shotgun (WGS) entry which is preliminary data.</text>
</comment>
<evidence type="ECO:0000313" key="10">
    <source>
        <dbReference type="Proteomes" id="UP000654075"/>
    </source>
</evidence>
<dbReference type="Pfam" id="PF00173">
    <property type="entry name" value="Cyt-b5"/>
    <property type="match status" value="1"/>
</dbReference>
<evidence type="ECO:0000256" key="7">
    <source>
        <dbReference type="RuleBase" id="RU362121"/>
    </source>
</evidence>
<dbReference type="PRINTS" id="PR00363">
    <property type="entry name" value="CYTOCHROMEB5"/>
</dbReference>
<dbReference type="PANTHER" id="PTHR19372:SF7">
    <property type="entry name" value="SULFITE OXIDASE, MITOCHONDRIAL"/>
    <property type="match status" value="1"/>
</dbReference>
<evidence type="ECO:0000256" key="2">
    <source>
        <dbReference type="ARBA" id="ARBA00022505"/>
    </source>
</evidence>
<name>A0A813DTX9_POLGL</name>
<sequence>LAGPSPNKTLKVCGYAYTGGGNKIIRGEISLDSGKSWEIANLTRPEDEIAAARGTDKHWCWSWFETEVDVAKLEGCHEICCRAWDSNQNSQPFQLTWNVMGMLSNTIFRIKIHQMKDAEGLDAIWFEHPTMPGAEAGGWMTEEAGKFDASIASEAAAGSTGSPPSRAVAAVWKSEDVAAIGSAAAGGKGSEKGTPVDYTIAGKAVTSTAEWLSNGISMEEVEKHSDEKSVFFVVKGRVYDGTPFLEKHPGGASSMLIVAGQEASEDFEAVHSKAAWEQLEEHYIGRLQESGSATASAVVAVRPSLSNLVGAVLRLLAFPLLNVLWPRLSQLAGALFGPKAPEKVFLNPRLTQQLPLVEKIIVSEDARIFRFALPSKTMRLGLPTGMHIFLKIV</sequence>
<evidence type="ECO:0000313" key="9">
    <source>
        <dbReference type="EMBL" id="CAE8591387.1"/>
    </source>
</evidence>
<dbReference type="GO" id="GO:0020037">
    <property type="term" value="F:heme binding"/>
    <property type="evidence" value="ECO:0007669"/>
    <property type="project" value="UniProtKB-UniRule"/>
</dbReference>
<keyword evidence="3 7" id="KW-0349">Heme</keyword>
<dbReference type="InterPro" id="IPR014756">
    <property type="entry name" value="Ig_E-set"/>
</dbReference>